<protein>
    <recommendedName>
        <fullName evidence="3">Immunity protein 50</fullName>
    </recommendedName>
</protein>
<evidence type="ECO:0008006" key="3">
    <source>
        <dbReference type="Google" id="ProtNLM"/>
    </source>
</evidence>
<dbReference type="RefSeq" id="WP_217469789.1">
    <property type="nucleotide sequence ID" value="NZ_CP020335.1"/>
</dbReference>
<dbReference type="InterPro" id="IPR028957">
    <property type="entry name" value="Imm50"/>
</dbReference>
<keyword evidence="2" id="KW-1185">Reference proteome</keyword>
<dbReference type="Proteomes" id="UP000693715">
    <property type="component" value="Chromosome"/>
</dbReference>
<dbReference type="Pfam" id="PF15594">
    <property type="entry name" value="Imm50"/>
    <property type="match status" value="1"/>
</dbReference>
<reference evidence="1 2" key="1">
    <citation type="submission" date="2017-03" db="EMBL/GenBank/DDBJ databases">
        <title>Genome comparison of Photorhabdus luminescens strain 0813-124 phase variants.</title>
        <authorList>
            <person name="Chien C.-C."/>
            <person name="Chen W.-J."/>
            <person name="Shih M.-C."/>
            <person name="Hsieh F.-C."/>
        </authorList>
    </citation>
    <scope>NUCLEOTIDE SEQUENCE [LARGE SCALE GENOMIC DNA]</scope>
    <source>
        <strain evidence="1 2">0813-124 phase II</strain>
    </source>
</reference>
<evidence type="ECO:0000313" key="1">
    <source>
        <dbReference type="EMBL" id="QXF34509.1"/>
    </source>
</evidence>
<sequence>MWFEHAMYKEKIHFMFNGELSINNVEFEDFLYHTGSILRIGIRSRNIPKNIPEKWKKREFNALVITLSFGNVTQFECKGGGVGFNCSPVISSKPEEITLLIENKDFHLQCVAGFMIIDDVSPYLDERWD</sequence>
<proteinExistence type="predicted"/>
<name>A0ABX8M232_9GAMM</name>
<accession>A0ABX8M232</accession>
<evidence type="ECO:0000313" key="2">
    <source>
        <dbReference type="Proteomes" id="UP000693715"/>
    </source>
</evidence>
<gene>
    <name evidence="1" type="ORF">B0X70_16135</name>
</gene>
<dbReference type="EMBL" id="CP020335">
    <property type="protein sequence ID" value="QXF34509.1"/>
    <property type="molecule type" value="Genomic_DNA"/>
</dbReference>
<organism evidence="1 2">
    <name type="scientific">Photorhabdus akhurstii</name>
    <dbReference type="NCBI Taxonomy" id="171438"/>
    <lineage>
        <taxon>Bacteria</taxon>
        <taxon>Pseudomonadati</taxon>
        <taxon>Pseudomonadota</taxon>
        <taxon>Gammaproteobacteria</taxon>
        <taxon>Enterobacterales</taxon>
        <taxon>Morganellaceae</taxon>
        <taxon>Photorhabdus</taxon>
    </lineage>
</organism>